<dbReference type="Proteomes" id="UP000076727">
    <property type="component" value="Unassembled WGS sequence"/>
</dbReference>
<name>A0A165QTT0_9APHY</name>
<dbReference type="AlphaFoldDB" id="A0A165QTT0"/>
<proteinExistence type="predicted"/>
<sequence>MFRCHRRALDAAHPCSRWQRTALRKRGVRPVMLRPNRNDRPDLLACPQWPLRRSSQSHVTPCLGNGPKHICVPWLCSILRLDRCRRFFLFGMVSCGVDVNFAAKLDVLHLVPTSGAARAGRLAFHVGSRHMWRLDLWPSRKCARHLPCRERGYSSAPSRRKIGLWAHFEWLNSPHSHGVRPYARCGTPHARDEGGWMLPRTGQHYPGLLDGATAMRC</sequence>
<evidence type="ECO:0000313" key="2">
    <source>
        <dbReference type="Proteomes" id="UP000076727"/>
    </source>
</evidence>
<dbReference type="EMBL" id="KV429054">
    <property type="protein sequence ID" value="KZT69919.1"/>
    <property type="molecule type" value="Genomic_DNA"/>
</dbReference>
<accession>A0A165QTT0</accession>
<protein>
    <submittedName>
        <fullName evidence="1">Uncharacterized protein</fullName>
    </submittedName>
</protein>
<evidence type="ECO:0000313" key="1">
    <source>
        <dbReference type="EMBL" id="KZT69919.1"/>
    </source>
</evidence>
<organism evidence="1 2">
    <name type="scientific">Daedalea quercina L-15889</name>
    <dbReference type="NCBI Taxonomy" id="1314783"/>
    <lineage>
        <taxon>Eukaryota</taxon>
        <taxon>Fungi</taxon>
        <taxon>Dikarya</taxon>
        <taxon>Basidiomycota</taxon>
        <taxon>Agaricomycotina</taxon>
        <taxon>Agaricomycetes</taxon>
        <taxon>Polyporales</taxon>
        <taxon>Fomitopsis</taxon>
    </lineage>
</organism>
<gene>
    <name evidence="1" type="ORF">DAEQUDRAFT_231319</name>
</gene>
<reference evidence="1 2" key="1">
    <citation type="journal article" date="2016" name="Mol. Biol. Evol.">
        <title>Comparative Genomics of Early-Diverging Mushroom-Forming Fungi Provides Insights into the Origins of Lignocellulose Decay Capabilities.</title>
        <authorList>
            <person name="Nagy L.G."/>
            <person name="Riley R."/>
            <person name="Tritt A."/>
            <person name="Adam C."/>
            <person name="Daum C."/>
            <person name="Floudas D."/>
            <person name="Sun H."/>
            <person name="Yadav J.S."/>
            <person name="Pangilinan J."/>
            <person name="Larsson K.H."/>
            <person name="Matsuura K."/>
            <person name="Barry K."/>
            <person name="Labutti K."/>
            <person name="Kuo R."/>
            <person name="Ohm R.A."/>
            <person name="Bhattacharya S.S."/>
            <person name="Shirouzu T."/>
            <person name="Yoshinaga Y."/>
            <person name="Martin F.M."/>
            <person name="Grigoriev I.V."/>
            <person name="Hibbett D.S."/>
        </authorList>
    </citation>
    <scope>NUCLEOTIDE SEQUENCE [LARGE SCALE GENOMIC DNA]</scope>
    <source>
        <strain evidence="1 2">L-15889</strain>
    </source>
</reference>
<keyword evidence="2" id="KW-1185">Reference proteome</keyword>